<gene>
    <name evidence="4" type="primary">LOC34624674</name>
</gene>
<proteinExistence type="predicted"/>
<protein>
    <submittedName>
        <fullName evidence="4">Uncharacterized protein LOC34624674</fullName>
    </submittedName>
</protein>
<evidence type="ECO:0000256" key="1">
    <source>
        <dbReference type="SAM" id="Coils"/>
    </source>
</evidence>
<evidence type="ECO:0000256" key="2">
    <source>
        <dbReference type="SAM" id="MobiDB-lite"/>
    </source>
</evidence>
<dbReference type="GeneID" id="34624674"/>
<dbReference type="InterPro" id="IPR023799">
    <property type="entry name" value="RbfA_dom_sf"/>
</dbReference>
<dbReference type="RefSeq" id="XP_026192652.1">
    <property type="nucleotide sequence ID" value="XM_026336867.1"/>
</dbReference>
<dbReference type="InterPro" id="IPR015946">
    <property type="entry name" value="KH_dom-like_a/b"/>
</dbReference>
<keyword evidence="3" id="KW-1185">Reference proteome</keyword>
<dbReference type="AlphaFoldDB" id="A0A6P6RZ52"/>
<feature type="coiled-coil region" evidence="1">
    <location>
        <begin position="241"/>
        <end position="273"/>
    </location>
</feature>
<dbReference type="OrthoDB" id="348569at2759"/>
<evidence type="ECO:0000313" key="4">
    <source>
        <dbReference type="RefSeq" id="XP_026192652.1"/>
    </source>
</evidence>
<feature type="compositionally biased region" description="Basic and acidic residues" evidence="2">
    <location>
        <begin position="1"/>
        <end position="18"/>
    </location>
</feature>
<sequence>MRRTEDIGRLNRERHLGDLPDTPAAAVGSTPRGSLGESTLCAASCRVCDTPRKSAAVSPNLRQSVRCWAVGAAAEAALCWDSSSSGWFAIAKRQHIRAGRLQESIKRILQKFLIRHAHRFMPSSHPSTYSAAEDAFRIDTEGGREGWENGGDEDAAAAAAACSIDVVSVHLHKGLEVADVELSIDAEPGEQRHIFAALQRGVGTLRSEIAASLRLRRAPLLRLSLCDLQRASNLFSLLQCLETAQNQQPEEQEEAEKALLQRLEQQLDPMQQQRLRRH</sequence>
<organism evidence="3 4">
    <name type="scientific">Cyclospora cayetanensis</name>
    <dbReference type="NCBI Taxonomy" id="88456"/>
    <lineage>
        <taxon>Eukaryota</taxon>
        <taxon>Sar</taxon>
        <taxon>Alveolata</taxon>
        <taxon>Apicomplexa</taxon>
        <taxon>Conoidasida</taxon>
        <taxon>Coccidia</taxon>
        <taxon>Eucoccidiorida</taxon>
        <taxon>Eimeriorina</taxon>
        <taxon>Eimeriidae</taxon>
        <taxon>Cyclospora</taxon>
    </lineage>
</organism>
<dbReference type="SUPFAM" id="SSF89919">
    <property type="entry name" value="Ribosome-binding factor A, RbfA"/>
    <property type="match status" value="1"/>
</dbReference>
<name>A0A6P6RZ52_9EIME</name>
<reference evidence="4" key="1">
    <citation type="submission" date="2025-08" db="UniProtKB">
        <authorList>
            <consortium name="RefSeq"/>
        </authorList>
    </citation>
    <scope>IDENTIFICATION</scope>
</reference>
<keyword evidence="1" id="KW-0175">Coiled coil</keyword>
<dbReference type="Proteomes" id="UP000515125">
    <property type="component" value="Unplaced"/>
</dbReference>
<feature type="region of interest" description="Disordered" evidence="2">
    <location>
        <begin position="1"/>
        <end position="35"/>
    </location>
</feature>
<dbReference type="Gene3D" id="3.30.300.20">
    <property type="match status" value="1"/>
</dbReference>
<accession>A0A6P6RZ52</accession>
<evidence type="ECO:0000313" key="3">
    <source>
        <dbReference type="Proteomes" id="UP000515125"/>
    </source>
</evidence>